<dbReference type="Gene3D" id="3.30.2290.10">
    <property type="entry name" value="PmbA/TldD superfamily"/>
    <property type="match status" value="1"/>
</dbReference>
<dbReference type="Proteomes" id="UP000521075">
    <property type="component" value="Unassembled WGS sequence"/>
</dbReference>
<dbReference type="EMBL" id="JACCHJ010000001">
    <property type="protein sequence ID" value="NYK10573.1"/>
    <property type="molecule type" value="Genomic_DNA"/>
</dbReference>
<reference evidence="8 9" key="1">
    <citation type="submission" date="2020-07" db="EMBL/GenBank/DDBJ databases">
        <title>Sequencing the genomes of 1000 actinobacteria strains.</title>
        <authorList>
            <person name="Klenk H.-P."/>
        </authorList>
    </citation>
    <scope>NUCLEOTIDE SEQUENCE [LARGE SCALE GENOMIC DNA]</scope>
    <source>
        <strain evidence="8 9">DSM 15166</strain>
    </source>
</reference>
<organism evidence="8 9">
    <name type="scientific">Leifsonia naganoensis</name>
    <dbReference type="NCBI Taxonomy" id="150025"/>
    <lineage>
        <taxon>Bacteria</taxon>
        <taxon>Bacillati</taxon>
        <taxon>Actinomycetota</taxon>
        <taxon>Actinomycetes</taxon>
        <taxon>Micrococcales</taxon>
        <taxon>Microbacteriaceae</taxon>
        <taxon>Leifsonia</taxon>
    </lineage>
</organism>
<evidence type="ECO:0000256" key="3">
    <source>
        <dbReference type="ARBA" id="ARBA00022801"/>
    </source>
</evidence>
<dbReference type="InterPro" id="IPR045569">
    <property type="entry name" value="Metalloprtase-TldD/E_C"/>
</dbReference>
<name>A0A853DSE2_9MICO</name>
<sequence>MSAADAHLWGDLSEDRASESILEAALAAVDVPGVSYADVRLVEAQELRLYSTAEAGVDERVESNLGIGIRVLFDGSWGFASIPLASSRDIATVADRALSNARSAAAVPNAYRTVLPPMPAASGRHETQVHIDPFDVAAGTRYTLLNDILAAASAPDQVVTAQAGLNAKRQHRHFASTEGSRQHQHFIESGAMAMVNAAGNGTVQRRSFPNSFHGNTAAAGWEYVEGLRMVEEADRIGREAVELLTAPLAPSGYADFIIGPAQMALQIHESTGHALELDRILGDEANYAGTSFIGPDAAGSLRYGSPAVNITADPTVPGTRGSFGFDDEGVPASRQPLIVEGFIQNYLSTRDSAARIGATTTGAGRSDGWGYLPVCFATNVFLEPGTGSTDELLDRLGDGFYIDDNRSWSIDERRLNFQFGTEVAYEVKNGRRGRLLRGFSYGGTTPQFWQSVEAVAGPEEFKAFGMPCGKGEPKQWGFLGHGASPTLVRNVRIGVDR</sequence>
<evidence type="ECO:0000256" key="2">
    <source>
        <dbReference type="ARBA" id="ARBA00022670"/>
    </source>
</evidence>
<keyword evidence="4" id="KW-0482">Metalloprotease</keyword>
<keyword evidence="9" id="KW-1185">Reference proteome</keyword>
<dbReference type="InterPro" id="IPR035068">
    <property type="entry name" value="TldD/PmbA_N"/>
</dbReference>
<dbReference type="PANTHER" id="PTHR30624">
    <property type="entry name" value="UNCHARACTERIZED PROTEIN TLDD AND PMBA"/>
    <property type="match status" value="1"/>
</dbReference>
<dbReference type="InterPro" id="IPR002510">
    <property type="entry name" value="Metalloprtase-TldD/E_N"/>
</dbReference>
<dbReference type="InterPro" id="IPR045570">
    <property type="entry name" value="Metalloprtase-TldD/E_cen_dom"/>
</dbReference>
<feature type="domain" description="Metalloprotease TldD/E N-terminal" evidence="5">
    <location>
        <begin position="54"/>
        <end position="101"/>
    </location>
</feature>
<dbReference type="AlphaFoldDB" id="A0A853DSE2"/>
<keyword evidence="2" id="KW-0645">Protease</keyword>
<dbReference type="Pfam" id="PF19289">
    <property type="entry name" value="PmbA_TldD_3rd"/>
    <property type="match status" value="1"/>
</dbReference>
<dbReference type="SUPFAM" id="SSF111283">
    <property type="entry name" value="Putative modulator of DNA gyrase, PmbA/TldD"/>
    <property type="match status" value="1"/>
</dbReference>
<proteinExistence type="inferred from homology"/>
<comment type="similarity">
    <text evidence="1">Belongs to the peptidase U62 family.</text>
</comment>
<dbReference type="GO" id="GO:0005829">
    <property type="term" value="C:cytosol"/>
    <property type="evidence" value="ECO:0007669"/>
    <property type="project" value="TreeGrafter"/>
</dbReference>
<dbReference type="GO" id="GO:0006508">
    <property type="term" value="P:proteolysis"/>
    <property type="evidence" value="ECO:0007669"/>
    <property type="project" value="UniProtKB-KW"/>
</dbReference>
<evidence type="ECO:0000259" key="7">
    <source>
        <dbReference type="Pfam" id="PF19290"/>
    </source>
</evidence>
<comment type="caution">
    <text evidence="8">The sequence shown here is derived from an EMBL/GenBank/DDBJ whole genome shotgun (WGS) entry which is preliminary data.</text>
</comment>
<evidence type="ECO:0000256" key="1">
    <source>
        <dbReference type="ARBA" id="ARBA00005836"/>
    </source>
</evidence>
<evidence type="ECO:0000259" key="5">
    <source>
        <dbReference type="Pfam" id="PF01523"/>
    </source>
</evidence>
<dbReference type="InterPro" id="IPR051463">
    <property type="entry name" value="Peptidase_U62_metallo"/>
</dbReference>
<dbReference type="Pfam" id="PF01523">
    <property type="entry name" value="PmbA_TldD_1st"/>
    <property type="match status" value="1"/>
</dbReference>
<gene>
    <name evidence="8" type="ORF">HNR14_002454</name>
</gene>
<dbReference type="Pfam" id="PF19290">
    <property type="entry name" value="PmbA_TldD_2nd"/>
    <property type="match status" value="1"/>
</dbReference>
<evidence type="ECO:0000256" key="4">
    <source>
        <dbReference type="ARBA" id="ARBA00023049"/>
    </source>
</evidence>
<dbReference type="InterPro" id="IPR036059">
    <property type="entry name" value="TldD/PmbA_sf"/>
</dbReference>
<keyword evidence="3" id="KW-0378">Hydrolase</keyword>
<dbReference type="PANTHER" id="PTHR30624:SF10">
    <property type="entry name" value="CONSERVED PROTEIN"/>
    <property type="match status" value="1"/>
</dbReference>
<feature type="domain" description="Metalloprotease TldD/E C-terminal" evidence="6">
    <location>
        <begin position="254"/>
        <end position="467"/>
    </location>
</feature>
<evidence type="ECO:0000259" key="6">
    <source>
        <dbReference type="Pfam" id="PF19289"/>
    </source>
</evidence>
<evidence type="ECO:0000313" key="8">
    <source>
        <dbReference type="EMBL" id="NYK10573.1"/>
    </source>
</evidence>
<accession>A0A853DSE2</accession>
<feature type="domain" description="Metalloprotease TldD/E central" evidence="7">
    <location>
        <begin position="133"/>
        <end position="244"/>
    </location>
</feature>
<protein>
    <submittedName>
        <fullName evidence="8">TldD protein</fullName>
    </submittedName>
</protein>
<dbReference type="RefSeq" id="WP_218875032.1">
    <property type="nucleotide sequence ID" value="NZ_BAAAHA010000005.1"/>
</dbReference>
<evidence type="ECO:0000313" key="9">
    <source>
        <dbReference type="Proteomes" id="UP000521075"/>
    </source>
</evidence>
<dbReference type="GO" id="GO:0008237">
    <property type="term" value="F:metallopeptidase activity"/>
    <property type="evidence" value="ECO:0007669"/>
    <property type="project" value="UniProtKB-KW"/>
</dbReference>